<dbReference type="EMBL" id="GAKP01001430">
    <property type="protein sequence ID" value="JAC57522.1"/>
    <property type="molecule type" value="Transcribed_RNA"/>
</dbReference>
<dbReference type="InterPro" id="IPR011009">
    <property type="entry name" value="Kinase-like_dom_sf"/>
</dbReference>
<evidence type="ECO:0000313" key="3">
    <source>
        <dbReference type="EMBL" id="JAC57522.1"/>
    </source>
</evidence>
<dbReference type="RefSeq" id="XP_011209813.2">
    <property type="nucleotide sequence ID" value="XM_011211511.4"/>
</dbReference>
<dbReference type="Pfam" id="PF03109">
    <property type="entry name" value="ABC1"/>
    <property type="match status" value="1"/>
</dbReference>
<dbReference type="CTD" id="203054"/>
<dbReference type="CDD" id="cd13969">
    <property type="entry name" value="ADCK1-like"/>
    <property type="match status" value="1"/>
</dbReference>
<dbReference type="AlphaFoldDB" id="A0A034WT49"/>
<keyword evidence="3" id="KW-0418">Kinase</keyword>
<dbReference type="GeneID" id="105230621"/>
<gene>
    <name evidence="3" type="primary">ADCK5</name>
</gene>
<dbReference type="InterPro" id="IPR004147">
    <property type="entry name" value="ABC1_dom"/>
</dbReference>
<dbReference type="KEGG" id="bdr:105230621"/>
<evidence type="ECO:0000256" key="1">
    <source>
        <dbReference type="ARBA" id="ARBA00009670"/>
    </source>
</evidence>
<reference evidence="3" key="1">
    <citation type="journal article" date="2014" name="BMC Genomics">
        <title>Characterizing the developmental transcriptome of the oriental fruit fly, Bactrocera dorsalis (Diptera: Tephritidae) through comparative genomic analysis with Drosophila melanogaster utilizing modENCODE datasets.</title>
        <authorList>
            <person name="Geib S.M."/>
            <person name="Calla B."/>
            <person name="Hall B."/>
            <person name="Hou S."/>
            <person name="Manoukis N.C."/>
        </authorList>
    </citation>
    <scope>NUCLEOTIDE SEQUENCE</scope>
    <source>
        <strain evidence="3">Punador</strain>
    </source>
</reference>
<organism evidence="3">
    <name type="scientific">Bactrocera dorsalis</name>
    <name type="common">Oriental fruit fly</name>
    <name type="synonym">Dacus dorsalis</name>
    <dbReference type="NCBI Taxonomy" id="27457"/>
    <lineage>
        <taxon>Eukaryota</taxon>
        <taxon>Metazoa</taxon>
        <taxon>Ecdysozoa</taxon>
        <taxon>Arthropoda</taxon>
        <taxon>Hexapoda</taxon>
        <taxon>Insecta</taxon>
        <taxon>Pterygota</taxon>
        <taxon>Neoptera</taxon>
        <taxon>Endopterygota</taxon>
        <taxon>Diptera</taxon>
        <taxon>Brachycera</taxon>
        <taxon>Muscomorpha</taxon>
        <taxon>Tephritoidea</taxon>
        <taxon>Tephritidae</taxon>
        <taxon>Bactrocera</taxon>
        <taxon>Bactrocera</taxon>
    </lineage>
</organism>
<evidence type="ECO:0000259" key="2">
    <source>
        <dbReference type="Pfam" id="PF03109"/>
    </source>
</evidence>
<comment type="similarity">
    <text evidence="1">Belongs to the protein kinase superfamily. ADCK protein kinase family.</text>
</comment>
<dbReference type="OrthoDB" id="427480at2759"/>
<dbReference type="InterPro" id="IPR045307">
    <property type="entry name" value="ADCK1_dom"/>
</dbReference>
<sequence>MNKIFGTTWKGITPASKYVQVTHLRHSSFHRNFSKMSTKPLHRQHYLGISLLGVITGFITYDGIVNEFIYCGATIRFLRSLKTASLIAMDYYMLPKNENCSDYDFLLKQVHLKSAKRLLETCLLNGGLYIKMGQGVAAINHILPKEYTNTLEKLQDKCLPTTKTDIQRVFYEDFGSTPEEIYSDFDYTPIAAASLAQVFKAKLKTGEDVAVKVQYGDLQRRFTSDLGTIMFLQDVIEIFFKNYNFGWILRDLRKNLTLELNFENEGQNAERCAKDLKIFEYVHVPHIYWTYTKPRILTMEWVNGFKVNDVERIQCENLDLKDVDLKLFNIFAEQIFHTGFVHADPHPGNVYVRKNPKTGKADLVLLDHGLYEYLPESVRKPLCEFWEATVLRDEQKMKLAARQIGIKDHMKFAEVLFQQPIRIHGGRIKTKLSESDIEYIQQVAKKNFELIMGTLKEMPRNMLFVVRNLNTIRAISRQHGDVVDRPRTMARYAQHCIYVKYSSIRSYLFWFYRRLIFEYNLWASSFRISCYDLYINILYKLNRAPSSARTLLDDIKKHNIL</sequence>
<proteinExistence type="inferred from homology"/>
<dbReference type="InterPro" id="IPR051130">
    <property type="entry name" value="Mito_struct-func_regulator"/>
</dbReference>
<dbReference type="SUPFAM" id="SSF56112">
    <property type="entry name" value="Protein kinase-like (PK-like)"/>
    <property type="match status" value="1"/>
</dbReference>
<dbReference type="GO" id="GO:0016301">
    <property type="term" value="F:kinase activity"/>
    <property type="evidence" value="ECO:0007669"/>
    <property type="project" value="UniProtKB-KW"/>
</dbReference>
<feature type="domain" description="ABC1 atypical kinase-like" evidence="2">
    <location>
        <begin position="153"/>
        <end position="398"/>
    </location>
</feature>
<keyword evidence="3" id="KW-0808">Transferase</keyword>
<dbReference type="PANTHER" id="PTHR43173:SF28">
    <property type="entry name" value="AARF DOMAIN CONTAINING KINASE 5"/>
    <property type="match status" value="1"/>
</dbReference>
<accession>A0A034WT49</accession>
<protein>
    <submittedName>
        <fullName evidence="3">Putative aarF domain-containing protein kinase 5</fullName>
    </submittedName>
</protein>
<dbReference type="PANTHER" id="PTHR43173">
    <property type="entry name" value="ABC1 FAMILY PROTEIN"/>
    <property type="match status" value="1"/>
</dbReference>
<name>A0A034WT49_BACDO</name>